<dbReference type="InterPro" id="IPR047287">
    <property type="entry name" value="Tudor_SGF29_rpt2"/>
</dbReference>
<evidence type="ECO:0000256" key="3">
    <source>
        <dbReference type="ARBA" id="ARBA00023163"/>
    </source>
</evidence>
<dbReference type="InParanoid" id="A0A067M6S9"/>
<feature type="region of interest" description="Disordered" evidence="5">
    <location>
        <begin position="169"/>
        <end position="278"/>
    </location>
</feature>
<sequence>MHDRRPLGVCFRARHTTFSSSSHHRLTLGIWSEATQTGKKCRLFSVFVVSDVVERPSPTASRIMDRRRAAKRPPPTSEESQYWSQAAASLVVLNQIQGNSTTADTISKVNKWFSVVPSTEHAAEGIERFQKIRGKLQVGLEDIKASADTEAKAIEDALEHLSVLIALRRAPETQPQEKRTKRHRLASPSSTPGSPHAMPSANPTSLGRSSLGPSPAQNGGGAGSGSGASNAGASQTRSRRTNDNYISAQLPLQPDRKVAFRPPAQKNPAVIDAGGSGDGEGETWILAVVKRCISAERHRYEVQDVDDTEEGEPGQRYNTTLRAIIPLPDPSAPSNSPSHPNAYPYYPAGSIVMGLYPDTSCFYRATVVAGPKDPQPGGRTVLSNKNSPVYRLKFEDDDDQVRAVGVQWVVDWPDGK</sequence>
<feature type="compositionally biased region" description="Basic and acidic residues" evidence="5">
    <location>
        <begin position="169"/>
        <end position="178"/>
    </location>
</feature>
<evidence type="ECO:0000256" key="5">
    <source>
        <dbReference type="SAM" id="MobiDB-lite"/>
    </source>
</evidence>
<dbReference type="PROSITE" id="PS51518">
    <property type="entry name" value="SGF29_C"/>
    <property type="match status" value="1"/>
</dbReference>
<dbReference type="GO" id="GO:0005634">
    <property type="term" value="C:nucleus"/>
    <property type="evidence" value="ECO:0007669"/>
    <property type="project" value="UniProtKB-SubCell"/>
</dbReference>
<dbReference type="InterPro" id="IPR047288">
    <property type="entry name" value="Tudor_SGF29_rpt1"/>
</dbReference>
<dbReference type="CDD" id="cd20393">
    <property type="entry name" value="Tudor_SGF29_rpt1"/>
    <property type="match status" value="1"/>
</dbReference>
<organism evidence="7 8">
    <name type="scientific">Botryobasidium botryosum (strain FD-172 SS1)</name>
    <dbReference type="NCBI Taxonomy" id="930990"/>
    <lineage>
        <taxon>Eukaryota</taxon>
        <taxon>Fungi</taxon>
        <taxon>Dikarya</taxon>
        <taxon>Basidiomycota</taxon>
        <taxon>Agaricomycotina</taxon>
        <taxon>Agaricomycetes</taxon>
        <taxon>Cantharellales</taxon>
        <taxon>Botryobasidiaceae</taxon>
        <taxon>Botryobasidium</taxon>
    </lineage>
</organism>
<gene>
    <name evidence="7" type="ORF">BOTBODRAFT_35352</name>
</gene>
<evidence type="ECO:0000313" key="7">
    <source>
        <dbReference type="EMBL" id="KDQ11478.1"/>
    </source>
</evidence>
<evidence type="ECO:0000256" key="1">
    <source>
        <dbReference type="ARBA" id="ARBA00004123"/>
    </source>
</evidence>
<proteinExistence type="predicted"/>
<dbReference type="Proteomes" id="UP000027195">
    <property type="component" value="Unassembled WGS sequence"/>
</dbReference>
<evidence type="ECO:0000313" key="8">
    <source>
        <dbReference type="Proteomes" id="UP000027195"/>
    </source>
</evidence>
<dbReference type="AlphaFoldDB" id="A0A067M6S9"/>
<evidence type="ECO:0000256" key="4">
    <source>
        <dbReference type="ARBA" id="ARBA00023242"/>
    </source>
</evidence>
<comment type="subcellular location">
    <subcellularLocation>
        <location evidence="1">Nucleus</location>
    </subcellularLocation>
</comment>
<dbReference type="GO" id="GO:0000124">
    <property type="term" value="C:SAGA complex"/>
    <property type="evidence" value="ECO:0007669"/>
    <property type="project" value="InterPro"/>
</dbReference>
<accession>A0A067M6S9</accession>
<dbReference type="CDD" id="cd20394">
    <property type="entry name" value="Tudor_SGF29_rpt2"/>
    <property type="match status" value="1"/>
</dbReference>
<dbReference type="HOGENOM" id="CLU_054783_0_0_1"/>
<dbReference type="Gene3D" id="2.30.30.140">
    <property type="match status" value="2"/>
</dbReference>
<reference evidence="8" key="1">
    <citation type="journal article" date="2014" name="Proc. Natl. Acad. Sci. U.S.A.">
        <title>Extensive sampling of basidiomycete genomes demonstrates inadequacy of the white-rot/brown-rot paradigm for wood decay fungi.</title>
        <authorList>
            <person name="Riley R."/>
            <person name="Salamov A.A."/>
            <person name="Brown D.W."/>
            <person name="Nagy L.G."/>
            <person name="Floudas D."/>
            <person name="Held B.W."/>
            <person name="Levasseur A."/>
            <person name="Lombard V."/>
            <person name="Morin E."/>
            <person name="Otillar R."/>
            <person name="Lindquist E.A."/>
            <person name="Sun H."/>
            <person name="LaButti K.M."/>
            <person name="Schmutz J."/>
            <person name="Jabbour D."/>
            <person name="Luo H."/>
            <person name="Baker S.E."/>
            <person name="Pisabarro A.G."/>
            <person name="Walton J.D."/>
            <person name="Blanchette R.A."/>
            <person name="Henrissat B."/>
            <person name="Martin F."/>
            <person name="Cullen D."/>
            <person name="Hibbett D.S."/>
            <person name="Grigoriev I.V."/>
        </authorList>
    </citation>
    <scope>NUCLEOTIDE SEQUENCE [LARGE SCALE GENOMIC DNA]</scope>
    <source>
        <strain evidence="8">FD-172 SS1</strain>
    </source>
</reference>
<dbReference type="PANTHER" id="PTHR21539">
    <property type="entry name" value="SAGA-ASSOCIATED FACTOR 29"/>
    <property type="match status" value="1"/>
</dbReference>
<feature type="domain" description="SGF29 C-terminal" evidence="6">
    <location>
        <begin position="248"/>
        <end position="416"/>
    </location>
</feature>
<dbReference type="InterPro" id="IPR010750">
    <property type="entry name" value="SGF29_tudor-like_dom"/>
</dbReference>
<evidence type="ECO:0000259" key="6">
    <source>
        <dbReference type="PROSITE" id="PS51518"/>
    </source>
</evidence>
<keyword evidence="2" id="KW-0805">Transcription regulation</keyword>
<evidence type="ECO:0000256" key="2">
    <source>
        <dbReference type="ARBA" id="ARBA00023015"/>
    </source>
</evidence>
<dbReference type="Pfam" id="PF07039">
    <property type="entry name" value="SGF29_Tudor"/>
    <property type="match status" value="1"/>
</dbReference>
<dbReference type="STRING" id="930990.A0A067M6S9"/>
<dbReference type="EMBL" id="KL198058">
    <property type="protein sequence ID" value="KDQ11478.1"/>
    <property type="molecule type" value="Genomic_DNA"/>
</dbReference>
<dbReference type="PANTHER" id="PTHR21539:SF0">
    <property type="entry name" value="SAGA-ASSOCIATED FACTOR 29"/>
    <property type="match status" value="1"/>
</dbReference>
<keyword evidence="4" id="KW-0539">Nucleus</keyword>
<keyword evidence="8" id="KW-1185">Reference proteome</keyword>
<dbReference type="InterPro" id="IPR037802">
    <property type="entry name" value="SGF29"/>
</dbReference>
<name>A0A067M6S9_BOTB1</name>
<keyword evidence="3" id="KW-0804">Transcription</keyword>
<dbReference type="OrthoDB" id="10265994at2759"/>
<protein>
    <recommendedName>
        <fullName evidence="6">SGF29 C-terminal domain-containing protein</fullName>
    </recommendedName>
</protein>